<reference evidence="3" key="1">
    <citation type="submission" date="2022-10" db="EMBL/GenBank/DDBJ databases">
        <title>Genome assembly of Pristionchus species.</title>
        <authorList>
            <person name="Yoshida K."/>
            <person name="Sommer R.J."/>
        </authorList>
    </citation>
    <scope>NUCLEOTIDE SEQUENCE [LARGE SCALE GENOMIC DNA]</scope>
    <source>
        <strain evidence="3">RS5460</strain>
    </source>
</reference>
<feature type="transmembrane region" description="Helical" evidence="1">
    <location>
        <begin position="20"/>
        <end position="42"/>
    </location>
</feature>
<gene>
    <name evidence="2" type="ORF">PMAYCL1PPCAC_08600</name>
</gene>
<keyword evidence="3" id="KW-1185">Reference proteome</keyword>
<proteinExistence type="predicted"/>
<dbReference type="Proteomes" id="UP001328107">
    <property type="component" value="Unassembled WGS sequence"/>
</dbReference>
<keyword evidence="1" id="KW-1133">Transmembrane helix</keyword>
<evidence type="ECO:0000313" key="3">
    <source>
        <dbReference type="Proteomes" id="UP001328107"/>
    </source>
</evidence>
<dbReference type="AlphaFoldDB" id="A0AAN5CBN8"/>
<protein>
    <submittedName>
        <fullName evidence="2">Uncharacterized protein</fullName>
    </submittedName>
</protein>
<sequence>LFWFINGLPVGEEVFSDNPFIVCTYQLDCVASICIGAAFIAFPQWLLHRQVSVSLDASHELAARLMGAYFVATFQISQHALHWDSVEDRRVGIQSRIISTASILAAQLWSQKEYNKDWSGDHWVGISLFSIWTISAIGYSFVAPTDTPEAKKSN</sequence>
<organism evidence="2 3">
    <name type="scientific">Pristionchus mayeri</name>
    <dbReference type="NCBI Taxonomy" id="1317129"/>
    <lineage>
        <taxon>Eukaryota</taxon>
        <taxon>Metazoa</taxon>
        <taxon>Ecdysozoa</taxon>
        <taxon>Nematoda</taxon>
        <taxon>Chromadorea</taxon>
        <taxon>Rhabditida</taxon>
        <taxon>Rhabditina</taxon>
        <taxon>Diplogasteromorpha</taxon>
        <taxon>Diplogasteroidea</taxon>
        <taxon>Neodiplogasteridae</taxon>
        <taxon>Pristionchus</taxon>
    </lineage>
</organism>
<feature type="non-terminal residue" evidence="2">
    <location>
        <position position="1"/>
    </location>
</feature>
<comment type="caution">
    <text evidence="2">The sequence shown here is derived from an EMBL/GenBank/DDBJ whole genome shotgun (WGS) entry which is preliminary data.</text>
</comment>
<evidence type="ECO:0000256" key="1">
    <source>
        <dbReference type="SAM" id="Phobius"/>
    </source>
</evidence>
<feature type="transmembrane region" description="Helical" evidence="1">
    <location>
        <begin position="122"/>
        <end position="142"/>
    </location>
</feature>
<name>A0AAN5CBN8_9BILA</name>
<keyword evidence="1" id="KW-0812">Transmembrane</keyword>
<keyword evidence="1" id="KW-0472">Membrane</keyword>
<dbReference type="EMBL" id="BTRK01000002">
    <property type="protein sequence ID" value="GMR38405.1"/>
    <property type="molecule type" value="Genomic_DNA"/>
</dbReference>
<evidence type="ECO:0000313" key="2">
    <source>
        <dbReference type="EMBL" id="GMR38405.1"/>
    </source>
</evidence>
<accession>A0AAN5CBN8</accession>